<name>A0A1K1NLM5_9FLAO</name>
<feature type="transmembrane region" description="Helical" evidence="5">
    <location>
        <begin position="89"/>
        <end position="113"/>
    </location>
</feature>
<keyword evidence="4 5" id="KW-0472">Membrane</keyword>
<dbReference type="RefSeq" id="WP_072302934.1">
    <property type="nucleotide sequence ID" value="NZ_FPIY01000002.1"/>
</dbReference>
<evidence type="ECO:0000256" key="4">
    <source>
        <dbReference type="ARBA" id="ARBA00023136"/>
    </source>
</evidence>
<dbReference type="EMBL" id="FPIY01000002">
    <property type="protein sequence ID" value="SFW36352.1"/>
    <property type="molecule type" value="Genomic_DNA"/>
</dbReference>
<dbReference type="AlphaFoldDB" id="A0A1K1NLM5"/>
<feature type="transmembrane region" description="Helical" evidence="5">
    <location>
        <begin position="59"/>
        <end position="83"/>
    </location>
</feature>
<dbReference type="OrthoDB" id="9808930at2"/>
<proteinExistence type="predicted"/>
<evidence type="ECO:0000313" key="7">
    <source>
        <dbReference type="Proteomes" id="UP000183257"/>
    </source>
</evidence>
<sequence>MTNTDLQEDYSSISLMHYSQLLNFLGPFGLIIPIVLWSSKKENIKDMDVHGKAVVNFQISLLIYSITFFVLLFVSFILTFFLIGFIFLILLVAIGIALALLMIIPPIMGGIAASEKRLYKYPLSIKFF</sequence>
<keyword evidence="2 5" id="KW-0812">Transmembrane</keyword>
<gene>
    <name evidence="6" type="ORF">SAMN05660313_01239</name>
</gene>
<evidence type="ECO:0000256" key="1">
    <source>
        <dbReference type="ARBA" id="ARBA00004141"/>
    </source>
</evidence>
<feature type="transmembrane region" description="Helical" evidence="5">
    <location>
        <begin position="20"/>
        <end position="38"/>
    </location>
</feature>
<evidence type="ECO:0000256" key="2">
    <source>
        <dbReference type="ARBA" id="ARBA00022692"/>
    </source>
</evidence>
<reference evidence="7" key="1">
    <citation type="submission" date="2016-11" db="EMBL/GenBank/DDBJ databases">
        <authorList>
            <person name="Varghese N."/>
            <person name="Submissions S."/>
        </authorList>
    </citation>
    <scope>NUCLEOTIDE SEQUENCE [LARGE SCALE GENOMIC DNA]</scope>
    <source>
        <strain evidence="7">DSM 24786</strain>
    </source>
</reference>
<dbReference type="Pfam" id="PF09685">
    <property type="entry name" value="MamF_MmsF"/>
    <property type="match status" value="1"/>
</dbReference>
<evidence type="ECO:0000256" key="3">
    <source>
        <dbReference type="ARBA" id="ARBA00022989"/>
    </source>
</evidence>
<keyword evidence="3 5" id="KW-1133">Transmembrane helix</keyword>
<evidence type="ECO:0000256" key="5">
    <source>
        <dbReference type="SAM" id="Phobius"/>
    </source>
</evidence>
<dbReference type="STRING" id="76595.SAMN05660313_01239"/>
<accession>A0A1K1NLM5</accession>
<evidence type="ECO:0008006" key="8">
    <source>
        <dbReference type="Google" id="ProtNLM"/>
    </source>
</evidence>
<dbReference type="Proteomes" id="UP000183257">
    <property type="component" value="Unassembled WGS sequence"/>
</dbReference>
<evidence type="ECO:0000313" key="6">
    <source>
        <dbReference type="EMBL" id="SFW36352.1"/>
    </source>
</evidence>
<keyword evidence="7" id="KW-1185">Reference proteome</keyword>
<comment type="subcellular location">
    <subcellularLocation>
        <location evidence="1">Membrane</location>
        <topology evidence="1">Multi-pass membrane protein</topology>
    </subcellularLocation>
</comment>
<organism evidence="6 7">
    <name type="scientific">Cellulophaga fucicola</name>
    <dbReference type="NCBI Taxonomy" id="76595"/>
    <lineage>
        <taxon>Bacteria</taxon>
        <taxon>Pseudomonadati</taxon>
        <taxon>Bacteroidota</taxon>
        <taxon>Flavobacteriia</taxon>
        <taxon>Flavobacteriales</taxon>
        <taxon>Flavobacteriaceae</taxon>
        <taxon>Cellulophaga</taxon>
    </lineage>
</organism>
<dbReference type="InterPro" id="IPR019109">
    <property type="entry name" value="MamF_MmsF"/>
</dbReference>
<protein>
    <recommendedName>
        <fullName evidence="8">DUF4870 domain-containing protein</fullName>
    </recommendedName>
</protein>